<feature type="transmembrane region" description="Helical" evidence="1">
    <location>
        <begin position="45"/>
        <end position="69"/>
    </location>
</feature>
<feature type="transmembrane region" description="Helical" evidence="1">
    <location>
        <begin position="323"/>
        <end position="342"/>
    </location>
</feature>
<dbReference type="AlphaFoldDB" id="A0A1X7FQB0"/>
<feature type="transmembrane region" description="Helical" evidence="1">
    <location>
        <begin position="108"/>
        <end position="132"/>
    </location>
</feature>
<reference evidence="4" key="1">
    <citation type="submission" date="2017-04" db="EMBL/GenBank/DDBJ databases">
        <authorList>
            <person name="Varghese N."/>
            <person name="Submissions S."/>
        </authorList>
    </citation>
    <scope>NUCLEOTIDE SEQUENCE [LARGE SCALE GENOMIC DNA]</scope>
    <source>
        <strain evidence="4">B4P</strain>
    </source>
</reference>
<keyword evidence="1" id="KW-0812">Transmembrane</keyword>
<protein>
    <submittedName>
        <fullName evidence="3">TctA family transporter</fullName>
    </submittedName>
</protein>
<feature type="transmembrane region" description="Helical" evidence="1">
    <location>
        <begin position="169"/>
        <end position="187"/>
    </location>
</feature>
<feature type="transmembrane region" description="Helical" evidence="1">
    <location>
        <begin position="461"/>
        <end position="485"/>
    </location>
</feature>
<dbReference type="InterPro" id="IPR002823">
    <property type="entry name" value="DUF112_TM"/>
</dbReference>
<name>A0A1X7FQB0_9HYPH</name>
<dbReference type="Proteomes" id="UP000192903">
    <property type="component" value="Unassembled WGS sequence"/>
</dbReference>
<organism evidence="3 4">
    <name type="scientific">Xaviernesmea oryzae</name>
    <dbReference type="NCBI Taxonomy" id="464029"/>
    <lineage>
        <taxon>Bacteria</taxon>
        <taxon>Pseudomonadati</taxon>
        <taxon>Pseudomonadota</taxon>
        <taxon>Alphaproteobacteria</taxon>
        <taxon>Hyphomicrobiales</taxon>
        <taxon>Rhizobiaceae</taxon>
        <taxon>Rhizobium/Agrobacterium group</taxon>
        <taxon>Xaviernesmea</taxon>
    </lineage>
</organism>
<dbReference type="PANTHER" id="PTHR35342:SF5">
    <property type="entry name" value="TRICARBOXYLIC TRANSPORT PROTEIN"/>
    <property type="match status" value="1"/>
</dbReference>
<feature type="transmembrane region" description="Helical" evidence="1">
    <location>
        <begin position="144"/>
        <end position="162"/>
    </location>
</feature>
<dbReference type="Pfam" id="PF01970">
    <property type="entry name" value="TctA"/>
    <property type="match status" value="1"/>
</dbReference>
<dbReference type="RefSeq" id="WP_085423553.1">
    <property type="nucleotide sequence ID" value="NZ_FXAF01000007.1"/>
</dbReference>
<keyword evidence="1" id="KW-1133">Transmembrane helix</keyword>
<proteinExistence type="predicted"/>
<dbReference type="EMBL" id="FXAF01000007">
    <property type="protein sequence ID" value="SMF56656.1"/>
    <property type="molecule type" value="Genomic_DNA"/>
</dbReference>
<evidence type="ECO:0000256" key="1">
    <source>
        <dbReference type="SAM" id="Phobius"/>
    </source>
</evidence>
<feature type="transmembrane region" description="Helical" evidence="1">
    <location>
        <begin position="386"/>
        <end position="406"/>
    </location>
</feature>
<gene>
    <name evidence="3" type="ORF">SAMN02982989_0192</name>
</gene>
<keyword evidence="4" id="KW-1185">Reference proteome</keyword>
<accession>A0A1X7FQB0</accession>
<evidence type="ECO:0000313" key="4">
    <source>
        <dbReference type="Proteomes" id="UP000192903"/>
    </source>
</evidence>
<sequence>MDFLNNIVLGLDTAFSATNLLYCFAGVFLGTAIGVLPGLGPVPTIAMLLPITYTLDPVTAIIMLAGIYYGSQYGGSTTAILVNLPGESSSVVTCLDGHEMAKRGRAGVALAIAALGSFFAGTVATLVIAGFAPSLANFALEFGAPDYFSLVVLGLVSAVILAHGSILKAFASMLLGIILGLIGTDSISGASRYTFGVVELFDGIEFVAVAMGFFAFSEIIRNLSSPASRDIVATKIINVWPNLSDFRKSWKPVLRGTALGSLLGVLPGGGATLSSWTSYALEKRLSSHPEEFGKGAIEGVAGPEAANNAGAQTSFIPMLTLGIPSNGVMAMMVGAMMIHSIVPGPSIIEKEPALFWGLIVSMWIGNLMLIVLNMPLIGLWVKLLKVPYDIMFPFIVVVCCVGIYSIKGGVFDIYMAAIFGVFGFLFSKLECEPAPLLLGFILGPMMEENFRRALLISRGEFSIFVTSPVSCVLLLLAVTLLMVVVAPSIRRRRKEAFAEES</sequence>
<evidence type="ECO:0000313" key="3">
    <source>
        <dbReference type="EMBL" id="SMF56656.1"/>
    </source>
</evidence>
<dbReference type="STRING" id="464029.SAMN02982989_0192"/>
<evidence type="ECO:0000259" key="2">
    <source>
        <dbReference type="Pfam" id="PF01970"/>
    </source>
</evidence>
<keyword evidence="1" id="KW-0472">Membrane</keyword>
<feature type="transmembrane region" description="Helical" evidence="1">
    <location>
        <begin position="20"/>
        <end position="39"/>
    </location>
</feature>
<dbReference type="PANTHER" id="PTHR35342">
    <property type="entry name" value="TRICARBOXYLIC TRANSPORT PROTEIN"/>
    <property type="match status" value="1"/>
</dbReference>
<feature type="transmembrane region" description="Helical" evidence="1">
    <location>
        <begin position="354"/>
        <end position="380"/>
    </location>
</feature>
<feature type="domain" description="DUF112" evidence="2">
    <location>
        <begin position="20"/>
        <end position="438"/>
    </location>
</feature>
<dbReference type="OrthoDB" id="9806425at2"/>